<dbReference type="FunFam" id="3.30.70.360:FF:000001">
    <property type="entry name" value="N-acetyldiaminopimelate deacetylase"/>
    <property type="match status" value="1"/>
</dbReference>
<protein>
    <submittedName>
        <fullName evidence="6">IAA-amino acid hydrolase ILR1-like 4 isoform C</fullName>
    </submittedName>
</protein>
<dbReference type="Gene3D" id="3.30.70.360">
    <property type="match status" value="1"/>
</dbReference>
<dbReference type="InterPro" id="IPR036264">
    <property type="entry name" value="Bact_exopeptidase_dim_dom"/>
</dbReference>
<dbReference type="PANTHER" id="PTHR11014">
    <property type="entry name" value="PEPTIDASE M20 FAMILY MEMBER"/>
    <property type="match status" value="1"/>
</dbReference>
<keyword evidence="2" id="KW-0732">Signal</keyword>
<dbReference type="InterPro" id="IPR011650">
    <property type="entry name" value="Peptidase_M20_dimer"/>
</dbReference>
<evidence type="ECO:0000259" key="5">
    <source>
        <dbReference type="Pfam" id="PF07687"/>
    </source>
</evidence>
<keyword evidence="7" id="KW-1185">Reference proteome</keyword>
<reference evidence="6 7" key="1">
    <citation type="submission" date="2018-09" db="EMBL/GenBank/DDBJ databases">
        <title>A high-quality reference genome of wild soybean provides a powerful tool to mine soybean genomes.</title>
        <authorList>
            <person name="Xie M."/>
            <person name="Chung C.Y.L."/>
            <person name="Li M.-W."/>
            <person name="Wong F.-L."/>
            <person name="Chan T.-F."/>
            <person name="Lam H.-M."/>
        </authorList>
    </citation>
    <scope>NUCLEOTIDE SEQUENCE [LARGE SCALE GENOMIC DNA]</scope>
    <source>
        <strain evidence="7">cv. W05</strain>
        <tissue evidence="6">Hypocotyl of etiolated seedlings</tissue>
    </source>
</reference>
<organism evidence="6 7">
    <name type="scientific">Glycine soja</name>
    <name type="common">Wild soybean</name>
    <dbReference type="NCBI Taxonomy" id="3848"/>
    <lineage>
        <taxon>Eukaryota</taxon>
        <taxon>Viridiplantae</taxon>
        <taxon>Streptophyta</taxon>
        <taxon>Embryophyta</taxon>
        <taxon>Tracheophyta</taxon>
        <taxon>Spermatophyta</taxon>
        <taxon>Magnoliopsida</taxon>
        <taxon>eudicotyledons</taxon>
        <taxon>Gunneridae</taxon>
        <taxon>Pentapetalae</taxon>
        <taxon>rosids</taxon>
        <taxon>fabids</taxon>
        <taxon>Fabales</taxon>
        <taxon>Fabaceae</taxon>
        <taxon>Papilionoideae</taxon>
        <taxon>50 kb inversion clade</taxon>
        <taxon>NPAAA clade</taxon>
        <taxon>indigoferoid/millettioid clade</taxon>
        <taxon>Phaseoleae</taxon>
        <taxon>Glycine</taxon>
        <taxon>Glycine subgen. Soja</taxon>
    </lineage>
</organism>
<dbReference type="EMBL" id="QZWG01000008">
    <property type="protein sequence ID" value="RZB97804.1"/>
    <property type="molecule type" value="Genomic_DNA"/>
</dbReference>
<evidence type="ECO:0000256" key="1">
    <source>
        <dbReference type="ARBA" id="ARBA00006153"/>
    </source>
</evidence>
<feature type="domain" description="Peptidase M20 dimerisation" evidence="5">
    <location>
        <begin position="256"/>
        <end position="349"/>
    </location>
</feature>
<comment type="similarity">
    <text evidence="1">Belongs to the peptidase M20 family.</text>
</comment>
<dbReference type="InterPro" id="IPR044757">
    <property type="entry name" value="ILR1-like_Hyd"/>
</dbReference>
<dbReference type="Proteomes" id="UP000289340">
    <property type="component" value="Chromosome 8"/>
</dbReference>
<dbReference type="GO" id="GO:0009850">
    <property type="term" value="P:auxin metabolic process"/>
    <property type="evidence" value="ECO:0007669"/>
    <property type="project" value="InterPro"/>
</dbReference>
<evidence type="ECO:0000313" key="7">
    <source>
        <dbReference type="Proteomes" id="UP000289340"/>
    </source>
</evidence>
<dbReference type="NCBIfam" id="TIGR01891">
    <property type="entry name" value="amidohydrolases"/>
    <property type="match status" value="1"/>
</dbReference>
<dbReference type="SUPFAM" id="SSF53187">
    <property type="entry name" value="Zn-dependent exopeptidases"/>
    <property type="match status" value="1"/>
</dbReference>
<evidence type="ECO:0000256" key="3">
    <source>
        <dbReference type="ARBA" id="ARBA00022801"/>
    </source>
</evidence>
<dbReference type="InterPro" id="IPR002933">
    <property type="entry name" value="Peptidase_M20"/>
</dbReference>
<comment type="caution">
    <text evidence="6">The sequence shown here is derived from an EMBL/GenBank/DDBJ whole genome shotgun (WGS) entry which is preliminary data.</text>
</comment>
<sequence>MNRPMMCLDKDLVSDAVLNEGPIEEMRPKAIRGEVVPKVQKKTAQRSTGCTRSNWSKLSQMNILPDHSSNQLSTNFLEIAKKPDVFDWMVKIRRKIHENPELRYEEFETSKLIREELDKLGIPYKHPVAVTGVIGFIGTGGSPFVAVRADMDALPIQEMVEWEHKSKVPGKMHGCGHDAHLTMLLGAAKILKQYEKEIQGTVVLVFQPAEEGGAGAKKIIDSGALDNVTAIFGLHVVPELRVGEVASRSGPVLAGSGIFEAKISGKGGHAAIPQHSIDPLLAASNVIISLQHLVSREADPLEPQVVTVSKFQGGAAFNVIPDYVTIGGTFRAFSGETLQHLKQRIEQVIIGQAAVQRCNASVNFFDEEKPLYPPTVNHGELHKLFLDVAGNLIGINNVIIDESPSMGSEDFAFYQEVIPGYYFMLGVKSSPEPNQSLHSPYLKINENGLPYGASLHASLAANYLIKYQHDVAKVAGKYHDKL</sequence>
<dbReference type="InterPro" id="IPR017439">
    <property type="entry name" value="Amidohydrolase"/>
</dbReference>
<evidence type="ECO:0000256" key="2">
    <source>
        <dbReference type="ARBA" id="ARBA00022729"/>
    </source>
</evidence>
<keyword evidence="3 6" id="KW-0378">Hydrolase</keyword>
<dbReference type="Pfam" id="PF07687">
    <property type="entry name" value="M20_dimer"/>
    <property type="match status" value="1"/>
</dbReference>
<dbReference type="Gene3D" id="3.40.630.10">
    <property type="entry name" value="Zn peptidases"/>
    <property type="match status" value="1"/>
</dbReference>
<keyword evidence="4" id="KW-0464">Manganese</keyword>
<proteinExistence type="inferred from homology"/>
<evidence type="ECO:0000256" key="4">
    <source>
        <dbReference type="ARBA" id="ARBA00023211"/>
    </source>
</evidence>
<gene>
    <name evidence="6" type="ORF">D0Y65_021056</name>
</gene>
<dbReference type="Pfam" id="PF01546">
    <property type="entry name" value="Peptidase_M20"/>
    <property type="match status" value="1"/>
</dbReference>
<dbReference type="CDD" id="cd08017">
    <property type="entry name" value="M20_IAA_Hyd"/>
    <property type="match status" value="1"/>
</dbReference>
<dbReference type="PANTHER" id="PTHR11014:SF148">
    <property type="entry name" value="AUXIN CONJUGATE HYDROLASE"/>
    <property type="match status" value="1"/>
</dbReference>
<dbReference type="AlphaFoldDB" id="A0A445JHB7"/>
<name>A0A445JHB7_GLYSO</name>
<evidence type="ECO:0000313" key="6">
    <source>
        <dbReference type="EMBL" id="RZB97804.1"/>
    </source>
</evidence>
<dbReference type="GO" id="GO:0005783">
    <property type="term" value="C:endoplasmic reticulum"/>
    <property type="evidence" value="ECO:0007669"/>
    <property type="project" value="TreeGrafter"/>
</dbReference>
<dbReference type="GO" id="GO:0010179">
    <property type="term" value="F:IAA-Ala conjugate hydrolase activity"/>
    <property type="evidence" value="ECO:0007669"/>
    <property type="project" value="TreeGrafter"/>
</dbReference>
<dbReference type="SUPFAM" id="SSF55031">
    <property type="entry name" value="Bacterial exopeptidase dimerisation domain"/>
    <property type="match status" value="1"/>
</dbReference>
<accession>A0A445JHB7</accession>